<feature type="transmembrane region" description="Helical" evidence="2">
    <location>
        <begin position="82"/>
        <end position="101"/>
    </location>
</feature>
<evidence type="ECO:0000256" key="2">
    <source>
        <dbReference type="SAM" id="Phobius"/>
    </source>
</evidence>
<feature type="transmembrane region" description="Helical" evidence="2">
    <location>
        <begin position="48"/>
        <end position="70"/>
    </location>
</feature>
<dbReference type="InterPro" id="IPR004474">
    <property type="entry name" value="LytR_CpsA_psr"/>
</dbReference>
<proteinExistence type="inferred from homology"/>
<keyword evidence="2" id="KW-1133">Transmembrane helix</keyword>
<evidence type="ECO:0000313" key="4">
    <source>
        <dbReference type="EMBL" id="TBN55936.1"/>
    </source>
</evidence>
<accession>A0A4Q9GMM2</accession>
<dbReference type="NCBIfam" id="TIGR00350">
    <property type="entry name" value="lytR_cpsA_psr"/>
    <property type="match status" value="1"/>
</dbReference>
<dbReference type="Gene3D" id="3.40.630.190">
    <property type="entry name" value="LCP protein"/>
    <property type="match status" value="1"/>
</dbReference>
<reference evidence="5" key="1">
    <citation type="submission" date="2019-02" db="EMBL/GenBank/DDBJ databases">
        <title>Glaciihabitans arcticus sp. nov., a psychrotolerant bacterium isolated from polar soil.</title>
        <authorList>
            <person name="Dahal R.H."/>
        </authorList>
    </citation>
    <scope>NUCLEOTIDE SEQUENCE [LARGE SCALE GENOMIC DNA]</scope>
    <source>
        <strain evidence="5">RP-3-7</strain>
    </source>
</reference>
<dbReference type="Pfam" id="PF03816">
    <property type="entry name" value="LytR_cpsA_psr"/>
    <property type="match status" value="1"/>
</dbReference>
<comment type="similarity">
    <text evidence="1">Belongs to the LytR/CpsA/Psr (LCP) family.</text>
</comment>
<gene>
    <name evidence="4" type="ORF">EYE40_00170</name>
</gene>
<keyword evidence="2" id="KW-0812">Transmembrane</keyword>
<dbReference type="Proteomes" id="UP000294194">
    <property type="component" value="Unassembled WGS sequence"/>
</dbReference>
<name>A0A4Q9GMM2_9MICO</name>
<dbReference type="RefSeq" id="WP_130980047.1">
    <property type="nucleotide sequence ID" value="NZ_SISG01000001.1"/>
</dbReference>
<feature type="transmembrane region" description="Helical" evidence="2">
    <location>
        <begin position="22"/>
        <end position="41"/>
    </location>
</feature>
<keyword evidence="5" id="KW-1185">Reference proteome</keyword>
<evidence type="ECO:0000256" key="1">
    <source>
        <dbReference type="ARBA" id="ARBA00006068"/>
    </source>
</evidence>
<organism evidence="4 5">
    <name type="scientific">Glaciihabitans arcticus</name>
    <dbReference type="NCBI Taxonomy" id="2668039"/>
    <lineage>
        <taxon>Bacteria</taxon>
        <taxon>Bacillati</taxon>
        <taxon>Actinomycetota</taxon>
        <taxon>Actinomycetes</taxon>
        <taxon>Micrococcales</taxon>
        <taxon>Microbacteriaceae</taxon>
        <taxon>Glaciihabitans</taxon>
    </lineage>
</organism>
<evidence type="ECO:0000259" key="3">
    <source>
        <dbReference type="Pfam" id="PF03816"/>
    </source>
</evidence>
<comment type="caution">
    <text evidence="4">The sequence shown here is derived from an EMBL/GenBank/DDBJ whole genome shotgun (WGS) entry which is preliminary data.</text>
</comment>
<dbReference type="EMBL" id="SISG01000001">
    <property type="protein sequence ID" value="TBN55936.1"/>
    <property type="molecule type" value="Genomic_DNA"/>
</dbReference>
<dbReference type="AlphaFoldDB" id="A0A4Q9GMM2"/>
<dbReference type="PANTHER" id="PTHR33392">
    <property type="entry name" value="POLYISOPRENYL-TEICHOIC ACID--PEPTIDOGLYCAN TEICHOIC ACID TRANSFERASE TAGU"/>
    <property type="match status" value="1"/>
</dbReference>
<evidence type="ECO:0000313" key="5">
    <source>
        <dbReference type="Proteomes" id="UP000294194"/>
    </source>
</evidence>
<protein>
    <submittedName>
        <fullName evidence="4">LytR family transcriptional regulator</fullName>
    </submittedName>
</protein>
<dbReference type="PANTHER" id="PTHR33392:SF6">
    <property type="entry name" value="POLYISOPRENYL-TEICHOIC ACID--PEPTIDOGLYCAN TEICHOIC ACID TRANSFERASE TAGU"/>
    <property type="match status" value="1"/>
</dbReference>
<feature type="transmembrane region" description="Helical" evidence="2">
    <location>
        <begin position="121"/>
        <end position="142"/>
    </location>
</feature>
<feature type="domain" description="Cell envelope-related transcriptional attenuator" evidence="3">
    <location>
        <begin position="185"/>
        <end position="368"/>
    </location>
</feature>
<dbReference type="InterPro" id="IPR050922">
    <property type="entry name" value="LytR/CpsA/Psr_CW_biosynth"/>
</dbReference>
<keyword evidence="2" id="KW-0472">Membrane</keyword>
<sequence>MTTTNPVRFPDTSSREGMTRRGWWLVVLNFLIPGSAQLLAGNRRLGRFAVGATFTLWAVLLVAVILWFAARFVVLTIATNSIALTVAQVVLLFYGVLWVVLTLDTLRLVRLVRTAPVARGFIAGIAALVLVGLVSSAGYGVVVTGTARGLLGDVFSGTTIAPPVEGRYNILVLGGDAGEDRMGLRPDSISIMSIDAASGAATMIGIPRNLQRVTFAEDSPMHEVFPTGYDCGPECLVSYLYTYGEEHADLYPDALDNSSHAGIEAMRDAAESVTGLELQYYVLIDMAGFKNLIDALGGIDVVSPNRYPIGGSDGSDEPEAPPVDWIPKGEVHLSGYSALWYARARHGFTDYDRMQRQRQVQEAILAQAEPATILAKFQAVAQASSEAASTDIPQGMLPYFVELAGKAKSQPITSLNLVPEAGVNVIHPDFVSIHQMVQDALSSSTPTPDPQ</sequence>